<sequence>MLLTLYIQLSSNSVLISSDTNYYGITCFDVEREALLRFKAGLLDLGNLRRLSSWNILEPNCCLWEGVQCDNTTGHVIKLDLHNPHPFITYDLGNPLMRNNSASLGGKINQSLLSLKYLVHLDLSGNNFNGADIYLNLSNARFGGNIPPSLGNLTKLQVLDLSSTDYIDDSLLQMLDAKWLSQLRALEHLDMSYVIFEKDASDQWVHALNSLPSIAKITSRDCRLPILPHTLHHVNFTSLSLFDLNHNDINSTIPSWLFKITSLQHLDLSSNNYHGHVPNSIGNMTSLRFLELSGNHGLHMSLNFLIELKNLCKLQTLDLGYMNIKHRFSDLGVIFSGCMKDNLQELWLSGNTLMGHLPSWIGNLTSLRCLGLSQNSLYGPLPQSLWQLSALQILYLGSNAFNGIVTETDLHDFTRLEILDISFSPLILNVSVNWVPSFQLKGLDVSGCPVGPAFPAWLRTQKTLVYLILSQAGKLPTSLEFGVVAFLYLSSNFFEGPVPNSFLNVRLLDLSNNSLAGTLPSKINETVPMLYTIDLSNNKINENLSQLILSNNSLSGIIPTCFTKNSNLAFLDFSINHLSGHVPGFIFLPPSLEYLSLSRNNFSGGIPFSIEKCEWLYYLDLGNNMLTGSIPVSLGENLIQLEVLILRSNNFDGSIPPQLSFLTFLLILDLSDNKLSGVIPKSFGNFTSMMSNTKQGSFGSIWTRDMLVTTKGMILDYTTLISSMSIIDLSENDLYGCIPHEIGNLKLLQGINLSGNHLTGGITDKIGSMNQLESLDLSRNQLSGAIPATLSNLNFLEVLNLSHNHLSGEIPTGGQFNSFDPSIYANNDNLCGFPLSKKCYDDNVQKEQNLKDEMDSDVSDTIWFCFGIISGFIVGLWTIWEVPSIYERYFSFPSLFLMFHFS</sequence>
<gene>
    <name evidence="1" type="ORF">IHE45_08G081100</name>
</gene>
<accession>A0ACB7VK21</accession>
<evidence type="ECO:0000313" key="2">
    <source>
        <dbReference type="Proteomes" id="UP000827976"/>
    </source>
</evidence>
<reference evidence="2" key="1">
    <citation type="journal article" date="2022" name="Nat. Commun.">
        <title>Chromosome evolution and the genetic basis of agronomically important traits in greater yam.</title>
        <authorList>
            <person name="Bredeson J.V."/>
            <person name="Lyons J.B."/>
            <person name="Oniyinde I.O."/>
            <person name="Okereke N.R."/>
            <person name="Kolade O."/>
            <person name="Nnabue I."/>
            <person name="Nwadili C.O."/>
            <person name="Hribova E."/>
            <person name="Parker M."/>
            <person name="Nwogha J."/>
            <person name="Shu S."/>
            <person name="Carlson J."/>
            <person name="Kariba R."/>
            <person name="Muthemba S."/>
            <person name="Knop K."/>
            <person name="Barton G.J."/>
            <person name="Sherwood A.V."/>
            <person name="Lopez-Montes A."/>
            <person name="Asiedu R."/>
            <person name="Jamnadass R."/>
            <person name="Muchugi A."/>
            <person name="Goodstein D."/>
            <person name="Egesi C.N."/>
            <person name="Featherston J."/>
            <person name="Asfaw A."/>
            <person name="Simpson G.G."/>
            <person name="Dolezel J."/>
            <person name="Hendre P.S."/>
            <person name="Van Deynze A."/>
            <person name="Kumar P.L."/>
            <person name="Obidiegwu J.E."/>
            <person name="Bhattacharjee R."/>
            <person name="Rokhsar D.S."/>
        </authorList>
    </citation>
    <scope>NUCLEOTIDE SEQUENCE [LARGE SCALE GENOMIC DNA]</scope>
    <source>
        <strain evidence="2">cv. TDa95/00328</strain>
    </source>
</reference>
<proteinExistence type="predicted"/>
<keyword evidence="2" id="KW-1185">Reference proteome</keyword>
<evidence type="ECO:0000313" key="1">
    <source>
        <dbReference type="EMBL" id="KAH7674541.1"/>
    </source>
</evidence>
<organism evidence="1 2">
    <name type="scientific">Dioscorea alata</name>
    <name type="common">Purple yam</name>
    <dbReference type="NCBI Taxonomy" id="55571"/>
    <lineage>
        <taxon>Eukaryota</taxon>
        <taxon>Viridiplantae</taxon>
        <taxon>Streptophyta</taxon>
        <taxon>Embryophyta</taxon>
        <taxon>Tracheophyta</taxon>
        <taxon>Spermatophyta</taxon>
        <taxon>Magnoliopsida</taxon>
        <taxon>Liliopsida</taxon>
        <taxon>Dioscoreales</taxon>
        <taxon>Dioscoreaceae</taxon>
        <taxon>Dioscorea</taxon>
    </lineage>
</organism>
<name>A0ACB7VK21_DIOAL</name>
<comment type="caution">
    <text evidence="1">The sequence shown here is derived from an EMBL/GenBank/DDBJ whole genome shotgun (WGS) entry which is preliminary data.</text>
</comment>
<protein>
    <submittedName>
        <fullName evidence="1">Leucine-rich repeat protein</fullName>
    </submittedName>
</protein>
<dbReference type="Proteomes" id="UP000827976">
    <property type="component" value="Chromosome 8"/>
</dbReference>
<dbReference type="EMBL" id="CM037018">
    <property type="protein sequence ID" value="KAH7674541.1"/>
    <property type="molecule type" value="Genomic_DNA"/>
</dbReference>